<evidence type="ECO:0000313" key="6">
    <source>
        <dbReference type="Proteomes" id="UP001138708"/>
    </source>
</evidence>
<dbReference type="InterPro" id="IPR042100">
    <property type="entry name" value="Bug_dom1"/>
</dbReference>
<feature type="signal peptide" evidence="2">
    <location>
        <begin position="1"/>
        <end position="20"/>
    </location>
</feature>
<reference evidence="3" key="1">
    <citation type="submission" date="2020-01" db="EMBL/GenBank/DDBJ databases">
        <authorList>
            <person name="Rat A."/>
        </authorList>
    </citation>
    <scope>NUCLEOTIDE SEQUENCE</scope>
    <source>
        <strain evidence="3">LMG 31161</strain>
    </source>
</reference>
<dbReference type="AlphaFoldDB" id="A0A9X9WGP5"/>
<dbReference type="Gene3D" id="3.40.190.150">
    <property type="entry name" value="Bordetella uptake gene, domain 1"/>
    <property type="match status" value="1"/>
</dbReference>
<dbReference type="Pfam" id="PF03401">
    <property type="entry name" value="TctC"/>
    <property type="match status" value="1"/>
</dbReference>
<keyword evidence="5" id="KW-1185">Reference proteome</keyword>
<reference evidence="4 5" key="2">
    <citation type="submission" date="2020-02" db="EMBL/GenBank/DDBJ databases">
        <authorList>
            <person name="Sun Q."/>
            <person name="Inoue M."/>
        </authorList>
    </citation>
    <scope>NUCLEOTIDE SEQUENCE [LARGE SCALE GENOMIC DNA]</scope>
    <source>
        <strain evidence="4 5">KCTC 22478</strain>
    </source>
</reference>
<dbReference type="CDD" id="cd07012">
    <property type="entry name" value="PBP2_Bug_TTT"/>
    <property type="match status" value="1"/>
</dbReference>
<evidence type="ECO:0000313" key="4">
    <source>
        <dbReference type="EMBL" id="NKE16216.1"/>
    </source>
</evidence>
<dbReference type="InterPro" id="IPR005064">
    <property type="entry name" value="BUG"/>
</dbReference>
<dbReference type="Gene3D" id="3.40.190.10">
    <property type="entry name" value="Periplasmic binding protein-like II"/>
    <property type="match status" value="1"/>
</dbReference>
<dbReference type="PIRSF" id="PIRSF017082">
    <property type="entry name" value="YflP"/>
    <property type="match status" value="1"/>
</dbReference>
<evidence type="ECO:0000256" key="1">
    <source>
        <dbReference type="ARBA" id="ARBA00006987"/>
    </source>
</evidence>
<gene>
    <name evidence="4" type="ORF">GWK15_04625</name>
    <name evidence="3" type="ORF">GXW75_09620</name>
</gene>
<dbReference type="EMBL" id="JAAVUP010000001">
    <property type="protein sequence ID" value="NKE16216.1"/>
    <property type="molecule type" value="Genomic_DNA"/>
</dbReference>
<evidence type="ECO:0000313" key="5">
    <source>
        <dbReference type="Proteomes" id="UP000746741"/>
    </source>
</evidence>
<protein>
    <submittedName>
        <fullName evidence="3">Tripartite tricarboxylate transporter substrate binding protein</fullName>
    </submittedName>
</protein>
<dbReference type="SUPFAM" id="SSF53850">
    <property type="entry name" value="Periplasmic binding protein-like II"/>
    <property type="match status" value="1"/>
</dbReference>
<proteinExistence type="inferred from homology"/>
<sequence>MRRLLLAALAAIALAGPALAEEPARPIRWLVGLPAGSGPDLLTRLLAERLAPRLGRPIVVENRPGAAGNIAAAALARAPADGSTLGTLLAATVAINRHLYRDLGFDPARDFTPISHFASFPGVLLVNPSVPVETLAEFAAWARAQPQAPLCATGGAGVVPHLALAWLMREIGARCEFVHYRGSPEAQRDLIAGRVGVLMDGLPTSLPGLAAGRSRGVAVTSLQPSALAPDVPAIAASLPGFEALSWIAVGAPAGLPEPLAAQIEAAVAQAMQDPALLERFRALGVEPAASGRAALAARIAAEDARWGAVVRDVGITLD</sequence>
<dbReference type="Proteomes" id="UP001138708">
    <property type="component" value="Unassembled WGS sequence"/>
</dbReference>
<dbReference type="PANTHER" id="PTHR42928:SF5">
    <property type="entry name" value="BLR1237 PROTEIN"/>
    <property type="match status" value="1"/>
</dbReference>
<keyword evidence="2" id="KW-0732">Signal</keyword>
<feature type="chain" id="PRO_5040816397" evidence="2">
    <location>
        <begin position="21"/>
        <end position="318"/>
    </location>
</feature>
<comment type="similarity">
    <text evidence="1">Belongs to the UPF0065 (bug) family.</text>
</comment>
<reference evidence="3" key="3">
    <citation type="journal article" date="2021" name="Syst. Appl. Microbiol.">
        <title>Roseomonas hellenica sp. nov., isolated from roots of wild-growing Alkanna tinctoria.</title>
        <authorList>
            <person name="Rat A."/>
            <person name="Naranjo H.D."/>
            <person name="Lebbe L."/>
            <person name="Cnockaert M."/>
            <person name="Krigas N."/>
            <person name="Grigoriadou K."/>
            <person name="Maloupa E."/>
            <person name="Willems A."/>
        </authorList>
    </citation>
    <scope>NUCLEOTIDE SEQUENCE</scope>
    <source>
        <strain evidence="3">LMG 31161</strain>
    </source>
</reference>
<comment type="caution">
    <text evidence="3">The sequence shown here is derived from an EMBL/GenBank/DDBJ whole genome shotgun (WGS) entry which is preliminary data.</text>
</comment>
<evidence type="ECO:0000256" key="2">
    <source>
        <dbReference type="SAM" id="SignalP"/>
    </source>
</evidence>
<dbReference type="Proteomes" id="UP000746741">
    <property type="component" value="Unassembled WGS sequence"/>
</dbReference>
<dbReference type="PANTHER" id="PTHR42928">
    <property type="entry name" value="TRICARBOXYLATE-BINDING PROTEIN"/>
    <property type="match status" value="1"/>
</dbReference>
<organism evidence="3 6">
    <name type="scientific">Neoroseomonas oryzicola</name>
    <dbReference type="NCBI Taxonomy" id="535904"/>
    <lineage>
        <taxon>Bacteria</taxon>
        <taxon>Pseudomonadati</taxon>
        <taxon>Pseudomonadota</taxon>
        <taxon>Alphaproteobacteria</taxon>
        <taxon>Acetobacterales</taxon>
        <taxon>Acetobacteraceae</taxon>
        <taxon>Neoroseomonas</taxon>
    </lineage>
</organism>
<dbReference type="RefSeq" id="WP_168039508.1">
    <property type="nucleotide sequence ID" value="NZ_JAAEDK010000018.1"/>
</dbReference>
<accession>A0A9X9WGP5</accession>
<evidence type="ECO:0000313" key="3">
    <source>
        <dbReference type="EMBL" id="MBR0659505.1"/>
    </source>
</evidence>
<name>A0A9X9WGP5_9PROT</name>
<dbReference type="EMBL" id="JAAEDK010000018">
    <property type="protein sequence ID" value="MBR0659505.1"/>
    <property type="molecule type" value="Genomic_DNA"/>
</dbReference>